<feature type="domain" description="Apple" evidence="1">
    <location>
        <begin position="15"/>
        <end position="86"/>
    </location>
</feature>
<dbReference type="SUPFAM" id="SSF57414">
    <property type="entry name" value="Hairpin loop containing domain-like"/>
    <property type="match status" value="1"/>
</dbReference>
<dbReference type="OrthoDB" id="5358475at2759"/>
<dbReference type="Pfam" id="PF13385">
    <property type="entry name" value="Laminin_G_3"/>
    <property type="match status" value="2"/>
</dbReference>
<evidence type="ECO:0000313" key="2">
    <source>
        <dbReference type="EMBL" id="CAF1225584.1"/>
    </source>
</evidence>
<comment type="caution">
    <text evidence="2">The sequence shown here is derived from an EMBL/GenBank/DDBJ whole genome shotgun (WGS) entry which is preliminary data.</text>
</comment>
<keyword evidence="3" id="KW-1185">Reference proteome</keyword>
<accession>A0A814Y765</accession>
<dbReference type="InterPro" id="IPR013320">
    <property type="entry name" value="ConA-like_dom_sf"/>
</dbReference>
<evidence type="ECO:0000313" key="3">
    <source>
        <dbReference type="Proteomes" id="UP000663832"/>
    </source>
</evidence>
<reference evidence="2" key="1">
    <citation type="submission" date="2021-02" db="EMBL/GenBank/DDBJ databases">
        <authorList>
            <person name="Nowell W R."/>
        </authorList>
    </citation>
    <scope>NUCLEOTIDE SEQUENCE</scope>
</reference>
<dbReference type="AlphaFoldDB" id="A0A814Y765"/>
<proteinExistence type="predicted"/>
<dbReference type="Pfam" id="PF00024">
    <property type="entry name" value="PAN_1"/>
    <property type="match status" value="1"/>
</dbReference>
<sequence>MVFINSNIHLTNGGCQFQPANPVELLVTLVTPSFLRCGAQCNLNIQCRTFDYNSSSGVCRLFEGASNTGNMTLAMSTSRVGALRLSPSLFNAFGQACLQCIESRFLTCSNNTCQCPRNSFWNGVLCENQRYSGATCNNSQWCRYDTLGLICSASKICTTPQNMSYTNIFWPFDSNTRDLYNVYNGVMINNGSYLLPGITGYGSSLYLRSNANQYVNIPSPGLDLINCSFTFEVWFYAKSLNAMGINGLIGQCTAAVTNQCLQMALRGGIPFFGFFTNDCLGKTVLNISTWYHLAFIYSYELQQQLVYLNGIIESQNTSIHGYQGSSSTPLTIGLVIPPLNWYFDGQIDHIMFTNRAKSYSEVLDDATLVVHYSFDSDLLDSSSMRINGTGTNILFVNQAIELSQNPSYVQASGLTLLGASNRAYSIALWIYPYSTNGGALVYLWPGATSSVNWCLPLLDLSTLGIVIAQQYDGINVITINGPSLPNGTWTHLVQTYSFNTGISLYINGTLVNSSNPFSYSPMLIPASIILGQKGPGTSPPDCGLQPKSINMSQYYGLIDEFYLYSRQLNMSEVKQLAIR</sequence>
<gene>
    <name evidence="2" type="ORF">QVE165_LOCUS27145</name>
</gene>
<dbReference type="InterPro" id="IPR003609">
    <property type="entry name" value="Pan_app"/>
</dbReference>
<evidence type="ECO:0000259" key="1">
    <source>
        <dbReference type="PROSITE" id="PS50948"/>
    </source>
</evidence>
<dbReference type="PROSITE" id="PS50948">
    <property type="entry name" value="PAN"/>
    <property type="match status" value="1"/>
</dbReference>
<dbReference type="Gene3D" id="3.50.4.10">
    <property type="entry name" value="Hepatocyte Growth Factor"/>
    <property type="match status" value="1"/>
</dbReference>
<dbReference type="EMBL" id="CAJNOM010000205">
    <property type="protein sequence ID" value="CAF1225584.1"/>
    <property type="molecule type" value="Genomic_DNA"/>
</dbReference>
<protein>
    <recommendedName>
        <fullName evidence="1">Apple domain-containing protein</fullName>
    </recommendedName>
</protein>
<organism evidence="2 3">
    <name type="scientific">Adineta steineri</name>
    <dbReference type="NCBI Taxonomy" id="433720"/>
    <lineage>
        <taxon>Eukaryota</taxon>
        <taxon>Metazoa</taxon>
        <taxon>Spiralia</taxon>
        <taxon>Gnathifera</taxon>
        <taxon>Rotifera</taxon>
        <taxon>Eurotatoria</taxon>
        <taxon>Bdelloidea</taxon>
        <taxon>Adinetida</taxon>
        <taxon>Adinetidae</taxon>
        <taxon>Adineta</taxon>
    </lineage>
</organism>
<dbReference type="Proteomes" id="UP000663832">
    <property type="component" value="Unassembled WGS sequence"/>
</dbReference>
<dbReference type="SUPFAM" id="SSF49899">
    <property type="entry name" value="Concanavalin A-like lectins/glucanases"/>
    <property type="match status" value="2"/>
</dbReference>
<dbReference type="Gene3D" id="2.60.120.200">
    <property type="match status" value="2"/>
</dbReference>
<name>A0A814Y765_9BILA</name>